<keyword evidence="3" id="KW-1185">Reference proteome</keyword>
<reference evidence="1 3" key="1">
    <citation type="journal article" date="2012" name="Nature">
        <title>Algal genomes reveal evolutionary mosaicism and the fate of nucleomorphs.</title>
        <authorList>
            <consortium name="DOE Joint Genome Institute"/>
            <person name="Curtis B.A."/>
            <person name="Tanifuji G."/>
            <person name="Burki F."/>
            <person name="Gruber A."/>
            <person name="Irimia M."/>
            <person name="Maruyama S."/>
            <person name="Arias M.C."/>
            <person name="Ball S.G."/>
            <person name="Gile G.H."/>
            <person name="Hirakawa Y."/>
            <person name="Hopkins J.F."/>
            <person name="Kuo A."/>
            <person name="Rensing S.A."/>
            <person name="Schmutz J."/>
            <person name="Symeonidi A."/>
            <person name="Elias M."/>
            <person name="Eveleigh R.J."/>
            <person name="Herman E.K."/>
            <person name="Klute M.J."/>
            <person name="Nakayama T."/>
            <person name="Obornik M."/>
            <person name="Reyes-Prieto A."/>
            <person name="Armbrust E.V."/>
            <person name="Aves S.J."/>
            <person name="Beiko R.G."/>
            <person name="Coutinho P."/>
            <person name="Dacks J.B."/>
            <person name="Durnford D.G."/>
            <person name="Fast N.M."/>
            <person name="Green B.R."/>
            <person name="Grisdale C.J."/>
            <person name="Hempel F."/>
            <person name="Henrissat B."/>
            <person name="Hoppner M.P."/>
            <person name="Ishida K."/>
            <person name="Kim E."/>
            <person name="Koreny L."/>
            <person name="Kroth P.G."/>
            <person name="Liu Y."/>
            <person name="Malik S.B."/>
            <person name="Maier U.G."/>
            <person name="McRose D."/>
            <person name="Mock T."/>
            <person name="Neilson J.A."/>
            <person name="Onodera N.T."/>
            <person name="Poole A.M."/>
            <person name="Pritham E.J."/>
            <person name="Richards T.A."/>
            <person name="Rocap G."/>
            <person name="Roy S.W."/>
            <person name="Sarai C."/>
            <person name="Schaack S."/>
            <person name="Shirato S."/>
            <person name="Slamovits C.H."/>
            <person name="Spencer D.F."/>
            <person name="Suzuki S."/>
            <person name="Worden A.Z."/>
            <person name="Zauner S."/>
            <person name="Barry K."/>
            <person name="Bell C."/>
            <person name="Bharti A.K."/>
            <person name="Crow J.A."/>
            <person name="Grimwood J."/>
            <person name="Kramer R."/>
            <person name="Lindquist E."/>
            <person name="Lucas S."/>
            <person name="Salamov A."/>
            <person name="McFadden G.I."/>
            <person name="Lane C.E."/>
            <person name="Keeling P.J."/>
            <person name="Gray M.W."/>
            <person name="Grigoriev I.V."/>
            <person name="Archibald J.M."/>
        </authorList>
    </citation>
    <scope>NUCLEOTIDE SEQUENCE</scope>
    <source>
        <strain evidence="1 3">CCMP2712</strain>
    </source>
</reference>
<dbReference type="GeneID" id="17289065"/>
<dbReference type="Proteomes" id="UP000011087">
    <property type="component" value="Unassembled WGS sequence"/>
</dbReference>
<dbReference type="RefSeq" id="XP_005819316.1">
    <property type="nucleotide sequence ID" value="XM_005819259.1"/>
</dbReference>
<evidence type="ECO:0000313" key="1">
    <source>
        <dbReference type="EMBL" id="EKX32336.1"/>
    </source>
</evidence>
<reference evidence="2" key="3">
    <citation type="submission" date="2016-03" db="UniProtKB">
        <authorList>
            <consortium name="EnsemblProtists"/>
        </authorList>
    </citation>
    <scope>IDENTIFICATION</scope>
</reference>
<dbReference type="EnsemblProtists" id="EKX32336">
    <property type="protein sequence ID" value="EKX32336"/>
    <property type="gene ID" value="GUITHDRAFT_121505"/>
</dbReference>
<sequence>MTGGDDDWQEECWLLEQGQFNTNPSNLNALMKSRQKIEMHEKAIMYSMMFFQPFPKSFCPKLGKRRILVRTHTKPPTFYETEDRDGESREFEAIRVCRGALEGPRSADVHKLAMCCRSLYRYTNRSMAMAEVDFANGFWTCPKIVTGNQVVEEIKEFSELYSSLLGISANDVIAMEDRAFFQLLIERKLLSLDPEQTELTTDMSASNLHLDLFDDSPTKFPFAVPPVYRNISPEVFQNDVAYDRDLEDVKQSIVLCASNPHEFQVDYRVSSRDIQLKHWSTQGLVLGMTSTENRLKVMQPSHVDEAYELNFNVINSLGRAA</sequence>
<proteinExistence type="predicted"/>
<evidence type="ECO:0000313" key="3">
    <source>
        <dbReference type="Proteomes" id="UP000011087"/>
    </source>
</evidence>
<dbReference type="PaxDb" id="55529-EKX32336"/>
<organism evidence="1">
    <name type="scientific">Guillardia theta (strain CCMP2712)</name>
    <name type="common">Cryptophyte</name>
    <dbReference type="NCBI Taxonomy" id="905079"/>
    <lineage>
        <taxon>Eukaryota</taxon>
        <taxon>Cryptophyceae</taxon>
        <taxon>Pyrenomonadales</taxon>
        <taxon>Geminigeraceae</taxon>
        <taxon>Guillardia</taxon>
    </lineage>
</organism>
<name>L1I7W1_GUITC</name>
<dbReference type="KEGG" id="gtt:GUITHDRAFT_121505"/>
<reference evidence="3" key="2">
    <citation type="submission" date="2012-11" db="EMBL/GenBank/DDBJ databases">
        <authorList>
            <person name="Kuo A."/>
            <person name="Curtis B.A."/>
            <person name="Tanifuji G."/>
            <person name="Burki F."/>
            <person name="Gruber A."/>
            <person name="Irimia M."/>
            <person name="Maruyama S."/>
            <person name="Arias M.C."/>
            <person name="Ball S.G."/>
            <person name="Gile G.H."/>
            <person name="Hirakawa Y."/>
            <person name="Hopkins J.F."/>
            <person name="Rensing S.A."/>
            <person name="Schmutz J."/>
            <person name="Symeonidi A."/>
            <person name="Elias M."/>
            <person name="Eveleigh R.J."/>
            <person name="Herman E.K."/>
            <person name="Klute M.J."/>
            <person name="Nakayama T."/>
            <person name="Obornik M."/>
            <person name="Reyes-Prieto A."/>
            <person name="Armbrust E.V."/>
            <person name="Aves S.J."/>
            <person name="Beiko R.G."/>
            <person name="Coutinho P."/>
            <person name="Dacks J.B."/>
            <person name="Durnford D.G."/>
            <person name="Fast N.M."/>
            <person name="Green B.R."/>
            <person name="Grisdale C."/>
            <person name="Hempe F."/>
            <person name="Henrissat B."/>
            <person name="Hoppner M.P."/>
            <person name="Ishida K.-I."/>
            <person name="Kim E."/>
            <person name="Koreny L."/>
            <person name="Kroth P.G."/>
            <person name="Liu Y."/>
            <person name="Malik S.-B."/>
            <person name="Maier U.G."/>
            <person name="McRose D."/>
            <person name="Mock T."/>
            <person name="Neilson J.A."/>
            <person name="Onodera N.T."/>
            <person name="Poole A.M."/>
            <person name="Pritham E.J."/>
            <person name="Richards T.A."/>
            <person name="Rocap G."/>
            <person name="Roy S.W."/>
            <person name="Sarai C."/>
            <person name="Schaack S."/>
            <person name="Shirato S."/>
            <person name="Slamovits C.H."/>
            <person name="Spencer D.F."/>
            <person name="Suzuki S."/>
            <person name="Worden A.Z."/>
            <person name="Zauner S."/>
            <person name="Barry K."/>
            <person name="Bell C."/>
            <person name="Bharti A.K."/>
            <person name="Crow J.A."/>
            <person name="Grimwood J."/>
            <person name="Kramer R."/>
            <person name="Lindquist E."/>
            <person name="Lucas S."/>
            <person name="Salamov A."/>
            <person name="McFadden G.I."/>
            <person name="Lane C.E."/>
            <person name="Keeling P.J."/>
            <person name="Gray M.W."/>
            <person name="Grigoriev I.V."/>
            <person name="Archibald J.M."/>
        </authorList>
    </citation>
    <scope>NUCLEOTIDE SEQUENCE</scope>
    <source>
        <strain evidence="3">CCMP2712</strain>
    </source>
</reference>
<dbReference type="HOGENOM" id="CLU_867247_0_0_1"/>
<accession>L1I7W1</accession>
<protein>
    <submittedName>
        <fullName evidence="1 2">Uncharacterized protein</fullName>
    </submittedName>
</protein>
<evidence type="ECO:0000313" key="2">
    <source>
        <dbReference type="EnsemblProtists" id="EKX32336"/>
    </source>
</evidence>
<dbReference type="EMBL" id="JH993196">
    <property type="protein sequence ID" value="EKX32336.1"/>
    <property type="molecule type" value="Genomic_DNA"/>
</dbReference>
<gene>
    <name evidence="1" type="ORF">GUITHDRAFT_121505</name>
</gene>
<dbReference type="AlphaFoldDB" id="L1I7W1"/>